<keyword evidence="2" id="KW-0238">DNA-binding</keyword>
<dbReference type="Pfam" id="PF07702">
    <property type="entry name" value="UTRA"/>
    <property type="match status" value="1"/>
</dbReference>
<dbReference type="GO" id="GO:0003700">
    <property type="term" value="F:DNA-binding transcription factor activity"/>
    <property type="evidence" value="ECO:0007669"/>
    <property type="project" value="InterPro"/>
</dbReference>
<accession>A0A941BCZ2</accession>
<keyword evidence="3" id="KW-0804">Transcription</keyword>
<dbReference type="EMBL" id="JAGPYQ010000002">
    <property type="protein sequence ID" value="MBQ0855252.1"/>
    <property type="molecule type" value="Genomic_DNA"/>
</dbReference>
<evidence type="ECO:0000259" key="5">
    <source>
        <dbReference type="PROSITE" id="PS50949"/>
    </source>
</evidence>
<feature type="domain" description="HTH gntR-type" evidence="5">
    <location>
        <begin position="54"/>
        <end position="122"/>
    </location>
</feature>
<dbReference type="AlphaFoldDB" id="A0A941BCZ2"/>
<dbReference type="PANTHER" id="PTHR44846:SF1">
    <property type="entry name" value="MANNOSYL-D-GLYCERATE TRANSPORT_METABOLISM SYSTEM REPRESSOR MNGR-RELATED"/>
    <property type="match status" value="1"/>
</dbReference>
<feature type="compositionally biased region" description="Basic and acidic residues" evidence="4">
    <location>
        <begin position="1"/>
        <end position="10"/>
    </location>
</feature>
<dbReference type="CDD" id="cd07377">
    <property type="entry name" value="WHTH_GntR"/>
    <property type="match status" value="1"/>
</dbReference>
<evidence type="ECO:0000313" key="6">
    <source>
        <dbReference type="EMBL" id="MBQ0855252.1"/>
    </source>
</evidence>
<dbReference type="SMART" id="SM00345">
    <property type="entry name" value="HTH_GNTR"/>
    <property type="match status" value="1"/>
</dbReference>
<dbReference type="RefSeq" id="WP_210893497.1">
    <property type="nucleotide sequence ID" value="NZ_JAGPYQ010000002.1"/>
</dbReference>
<gene>
    <name evidence="6" type="ORF">J8N05_44595</name>
</gene>
<evidence type="ECO:0000256" key="2">
    <source>
        <dbReference type="ARBA" id="ARBA00023125"/>
    </source>
</evidence>
<dbReference type="SMART" id="SM00866">
    <property type="entry name" value="UTRA"/>
    <property type="match status" value="1"/>
</dbReference>
<dbReference type="InterPro" id="IPR036388">
    <property type="entry name" value="WH-like_DNA-bd_sf"/>
</dbReference>
<protein>
    <submittedName>
        <fullName evidence="6">GntR family transcriptional regulator</fullName>
    </submittedName>
</protein>
<sequence>MTVEDRRPDDGPATDSLKTDSVEADSGETDSFEADSGGTDSFEADSGGTDSFEADSFKHEALRRRLQADIARMRPDEALPTERRLAERYDVSRATARRALQALREDGLIRSVRGVGTFVSHPHVTKTSTLTSFSEDLRSRGYRPSAELLAAELVEADLHHSTALGVDPGTTLHRIERLRLGDGFPICLETVYLSAERFPDLDESLLKGSLSEALQNTQGVRVVRATQQIRAVNVTGRQARLLGVKEGSAALLVRRTAFDGTGHVVEYGESLCRGDLYEFSLVVTK</sequence>
<dbReference type="InterPro" id="IPR028978">
    <property type="entry name" value="Chorismate_lyase_/UTRA_dom_sf"/>
</dbReference>
<dbReference type="Gene3D" id="1.10.10.10">
    <property type="entry name" value="Winged helix-like DNA-binding domain superfamily/Winged helix DNA-binding domain"/>
    <property type="match status" value="1"/>
</dbReference>
<feature type="region of interest" description="Disordered" evidence="4">
    <location>
        <begin position="1"/>
        <end position="56"/>
    </location>
</feature>
<reference evidence="6 7" key="1">
    <citation type="submission" date="2021-04" db="EMBL/GenBank/DDBJ databases">
        <authorList>
            <person name="Tang X."/>
            <person name="Zhou X."/>
            <person name="Chen X."/>
            <person name="Cernava T."/>
            <person name="Zhang C."/>
        </authorList>
    </citation>
    <scope>NUCLEOTIDE SEQUENCE [LARGE SCALE GENOMIC DNA]</scope>
    <source>
        <strain evidence="6 7">BH-SS-21</strain>
    </source>
</reference>
<evidence type="ECO:0000313" key="7">
    <source>
        <dbReference type="Proteomes" id="UP000677413"/>
    </source>
</evidence>
<dbReference type="GO" id="GO:0003677">
    <property type="term" value="F:DNA binding"/>
    <property type="evidence" value="ECO:0007669"/>
    <property type="project" value="UniProtKB-KW"/>
</dbReference>
<dbReference type="InterPro" id="IPR011663">
    <property type="entry name" value="UTRA"/>
</dbReference>
<dbReference type="Gene3D" id="3.40.1410.10">
    <property type="entry name" value="Chorismate lyase-like"/>
    <property type="match status" value="1"/>
</dbReference>
<dbReference type="Proteomes" id="UP000677413">
    <property type="component" value="Unassembled WGS sequence"/>
</dbReference>
<dbReference type="InterPro" id="IPR050679">
    <property type="entry name" value="Bact_HTH_transcr_reg"/>
</dbReference>
<dbReference type="SUPFAM" id="SSF46785">
    <property type="entry name" value="Winged helix' DNA-binding domain"/>
    <property type="match status" value="1"/>
</dbReference>
<evidence type="ECO:0000256" key="1">
    <source>
        <dbReference type="ARBA" id="ARBA00023015"/>
    </source>
</evidence>
<comment type="caution">
    <text evidence="6">The sequence shown here is derived from an EMBL/GenBank/DDBJ whole genome shotgun (WGS) entry which is preliminary data.</text>
</comment>
<dbReference type="InterPro" id="IPR036390">
    <property type="entry name" value="WH_DNA-bd_sf"/>
</dbReference>
<keyword evidence="1" id="KW-0805">Transcription regulation</keyword>
<keyword evidence="7" id="KW-1185">Reference proteome</keyword>
<dbReference type="PROSITE" id="PS50949">
    <property type="entry name" value="HTH_GNTR"/>
    <property type="match status" value="1"/>
</dbReference>
<name>A0A941BCZ2_9ACTN</name>
<dbReference type="InterPro" id="IPR000524">
    <property type="entry name" value="Tscrpt_reg_HTH_GntR"/>
</dbReference>
<feature type="compositionally biased region" description="Acidic residues" evidence="4">
    <location>
        <begin position="22"/>
        <end position="33"/>
    </location>
</feature>
<dbReference type="PANTHER" id="PTHR44846">
    <property type="entry name" value="MANNOSYL-D-GLYCERATE TRANSPORT/METABOLISM SYSTEM REPRESSOR MNGR-RELATED"/>
    <property type="match status" value="1"/>
</dbReference>
<dbReference type="GO" id="GO:0045892">
    <property type="term" value="P:negative regulation of DNA-templated transcription"/>
    <property type="evidence" value="ECO:0007669"/>
    <property type="project" value="TreeGrafter"/>
</dbReference>
<dbReference type="Pfam" id="PF00392">
    <property type="entry name" value="GntR"/>
    <property type="match status" value="1"/>
</dbReference>
<evidence type="ECO:0000256" key="3">
    <source>
        <dbReference type="ARBA" id="ARBA00023163"/>
    </source>
</evidence>
<organism evidence="6 7">
    <name type="scientific">Streptomyces liliiviolaceus</name>
    <dbReference type="NCBI Taxonomy" id="2823109"/>
    <lineage>
        <taxon>Bacteria</taxon>
        <taxon>Bacillati</taxon>
        <taxon>Actinomycetota</taxon>
        <taxon>Actinomycetes</taxon>
        <taxon>Kitasatosporales</taxon>
        <taxon>Streptomycetaceae</taxon>
        <taxon>Streptomyces</taxon>
    </lineage>
</organism>
<evidence type="ECO:0000256" key="4">
    <source>
        <dbReference type="SAM" id="MobiDB-lite"/>
    </source>
</evidence>
<dbReference type="SUPFAM" id="SSF64288">
    <property type="entry name" value="Chorismate lyase-like"/>
    <property type="match status" value="1"/>
</dbReference>
<dbReference type="PRINTS" id="PR00035">
    <property type="entry name" value="HTHGNTR"/>
</dbReference>
<proteinExistence type="predicted"/>